<organism evidence="3 4">
    <name type="scientific">Thalassomonas haliotis</name>
    <dbReference type="NCBI Taxonomy" id="485448"/>
    <lineage>
        <taxon>Bacteria</taxon>
        <taxon>Pseudomonadati</taxon>
        <taxon>Pseudomonadota</taxon>
        <taxon>Gammaproteobacteria</taxon>
        <taxon>Alteromonadales</taxon>
        <taxon>Colwelliaceae</taxon>
        <taxon>Thalassomonas</taxon>
    </lineage>
</organism>
<gene>
    <name evidence="3" type="ORF">H3N35_02705</name>
</gene>
<evidence type="ECO:0000313" key="3">
    <source>
        <dbReference type="EMBL" id="WDE12414.1"/>
    </source>
</evidence>
<evidence type="ECO:0000256" key="1">
    <source>
        <dbReference type="SAM" id="Phobius"/>
    </source>
</evidence>
<evidence type="ECO:0000259" key="2">
    <source>
        <dbReference type="Pfam" id="PF20598"/>
    </source>
</evidence>
<sequence length="186" mass="21027">MDDFAARQSSYQGLLVNVLMVSGFFLIQISQANSAMFGLSKKYDVHLCPEVKGQILQEGTPVAGLEVLRGLTYVDNIERLDSTVTDAQGRFLLPEVVIQSKLPGDMFVESRTRQIIIAKRFDIDYLLWGGILHGIEPNEAFSIKLSTLQCDLISPEINFEFYNKLNPKLPFTAQGICRWEQDFTPY</sequence>
<proteinExistence type="predicted"/>
<dbReference type="Pfam" id="PF20598">
    <property type="entry name" value="DUF6795"/>
    <property type="match status" value="1"/>
</dbReference>
<protein>
    <recommendedName>
        <fullName evidence="2">DUF6795 domain-containing protein</fullName>
    </recommendedName>
</protein>
<dbReference type="RefSeq" id="WP_274052694.1">
    <property type="nucleotide sequence ID" value="NZ_CP059693.1"/>
</dbReference>
<feature type="transmembrane region" description="Helical" evidence="1">
    <location>
        <begin position="12"/>
        <end position="32"/>
    </location>
</feature>
<dbReference type="EMBL" id="CP059693">
    <property type="protein sequence ID" value="WDE12414.1"/>
    <property type="molecule type" value="Genomic_DNA"/>
</dbReference>
<name>A0ABY7VGS8_9GAMM</name>
<feature type="domain" description="DUF6795" evidence="2">
    <location>
        <begin position="51"/>
        <end position="153"/>
    </location>
</feature>
<keyword evidence="1" id="KW-1133">Transmembrane helix</keyword>
<keyword evidence="4" id="KW-1185">Reference proteome</keyword>
<keyword evidence="1" id="KW-0812">Transmembrane</keyword>
<evidence type="ECO:0000313" key="4">
    <source>
        <dbReference type="Proteomes" id="UP001215231"/>
    </source>
</evidence>
<dbReference type="Proteomes" id="UP001215231">
    <property type="component" value="Chromosome"/>
</dbReference>
<dbReference type="InterPro" id="IPR046474">
    <property type="entry name" value="DUF6795"/>
</dbReference>
<reference evidence="3 4" key="1">
    <citation type="journal article" date="2022" name="Mar. Drugs">
        <title>Bioassay-Guided Fractionation Leads to the Detection of Cholic Acid Generated by the Rare Thalassomonas sp.</title>
        <authorList>
            <person name="Pheiffer F."/>
            <person name="Schneider Y.K."/>
            <person name="Hansen E.H."/>
            <person name="Andersen J.H."/>
            <person name="Isaksson J."/>
            <person name="Busche T."/>
            <person name="R C."/>
            <person name="Kalinowski J."/>
            <person name="Zyl L.V."/>
            <person name="Trindade M."/>
        </authorList>
    </citation>
    <scope>NUCLEOTIDE SEQUENCE [LARGE SCALE GENOMIC DNA]</scope>
    <source>
        <strain evidence="3 4">A5K-61T</strain>
    </source>
</reference>
<accession>A0ABY7VGS8</accession>
<keyword evidence="1" id="KW-0472">Membrane</keyword>